<evidence type="ECO:0000313" key="4">
    <source>
        <dbReference type="Proteomes" id="UP000765507"/>
    </source>
</evidence>
<accession>A0A8T1RWM5</accession>
<feature type="region of interest" description="Disordered" evidence="1">
    <location>
        <begin position="32"/>
        <end position="57"/>
    </location>
</feature>
<keyword evidence="4" id="KW-1185">Reference proteome</keyword>
<feature type="transmembrane region" description="Helical" evidence="2">
    <location>
        <begin position="62"/>
        <end position="87"/>
    </location>
</feature>
<proteinExistence type="predicted"/>
<dbReference type="OrthoDB" id="6365775at2759"/>
<keyword evidence="2" id="KW-1133">Transmembrane helix</keyword>
<evidence type="ECO:0000256" key="1">
    <source>
        <dbReference type="SAM" id="MobiDB-lite"/>
    </source>
</evidence>
<evidence type="ECO:0000256" key="2">
    <source>
        <dbReference type="SAM" id="Phobius"/>
    </source>
</evidence>
<evidence type="ECO:0000313" key="3">
    <source>
        <dbReference type="EMBL" id="KAG6920714.1"/>
    </source>
</evidence>
<dbReference type="AlphaFoldDB" id="A0A8T1RWM5"/>
<reference evidence="3 4" key="1">
    <citation type="journal article" date="2020" name="G3 (Bethesda)">
        <title>Draft Genome of the Common Snapping Turtle, Chelydra serpentina, a Model for Phenotypic Plasticity in Reptiles.</title>
        <authorList>
            <person name="Das D."/>
            <person name="Singh S.K."/>
            <person name="Bierstedt J."/>
            <person name="Erickson A."/>
            <person name="Galli G.L.J."/>
            <person name="Crossley D.A. 2nd"/>
            <person name="Rhen T."/>
        </authorList>
    </citation>
    <scope>NUCLEOTIDE SEQUENCE [LARGE SCALE GENOMIC DNA]</scope>
    <source>
        <strain evidence="3">KW</strain>
    </source>
</reference>
<keyword evidence="2" id="KW-0472">Membrane</keyword>
<organism evidence="3 4">
    <name type="scientific">Chelydra serpentina</name>
    <name type="common">Snapping turtle</name>
    <name type="synonym">Testudo serpentina</name>
    <dbReference type="NCBI Taxonomy" id="8475"/>
    <lineage>
        <taxon>Eukaryota</taxon>
        <taxon>Metazoa</taxon>
        <taxon>Chordata</taxon>
        <taxon>Craniata</taxon>
        <taxon>Vertebrata</taxon>
        <taxon>Euteleostomi</taxon>
        <taxon>Archelosauria</taxon>
        <taxon>Testudinata</taxon>
        <taxon>Testudines</taxon>
        <taxon>Cryptodira</taxon>
        <taxon>Durocryptodira</taxon>
        <taxon>Americhelydia</taxon>
        <taxon>Chelydroidea</taxon>
        <taxon>Chelydridae</taxon>
        <taxon>Chelydra</taxon>
    </lineage>
</organism>
<feature type="compositionally biased region" description="Pro residues" evidence="1">
    <location>
        <begin position="39"/>
        <end position="57"/>
    </location>
</feature>
<comment type="caution">
    <text evidence="3">The sequence shown here is derived from an EMBL/GenBank/DDBJ whole genome shotgun (WGS) entry which is preliminary data.</text>
</comment>
<protein>
    <submittedName>
        <fullName evidence="3">Uncharacterized protein</fullName>
    </submittedName>
</protein>
<keyword evidence="2" id="KW-0812">Transmembrane</keyword>
<gene>
    <name evidence="3" type="ORF">G0U57_014656</name>
</gene>
<sequence>MATEGRARAGRGIAGCRGSRGERVWDLASMWHPRGKQRPPAPLRIPPNPGMATPTPGPPSSLLLPLPAIVFITVAAYLLLLLLLLALRQCLLARGLCADRCWCEKGMLGGPYHCCLACDCAPPSLTRCLDTCCPRRQGWELGTCPPFPRCCPLCDCACAYQPPDCQSINCICFEVKLL</sequence>
<dbReference type="EMBL" id="JAHGAV010004328">
    <property type="protein sequence ID" value="KAG6920714.1"/>
    <property type="molecule type" value="Genomic_DNA"/>
</dbReference>
<dbReference type="Proteomes" id="UP000765507">
    <property type="component" value="Unassembled WGS sequence"/>
</dbReference>
<name>A0A8T1RWM5_CHESE</name>